<keyword evidence="4" id="KW-1185">Reference proteome</keyword>
<organism evidence="3 4">
    <name type="scientific">Septoria linicola</name>
    <dbReference type="NCBI Taxonomy" id="215465"/>
    <lineage>
        <taxon>Eukaryota</taxon>
        <taxon>Fungi</taxon>
        <taxon>Dikarya</taxon>
        <taxon>Ascomycota</taxon>
        <taxon>Pezizomycotina</taxon>
        <taxon>Dothideomycetes</taxon>
        <taxon>Dothideomycetidae</taxon>
        <taxon>Mycosphaerellales</taxon>
        <taxon>Mycosphaerellaceae</taxon>
        <taxon>Septoria</taxon>
    </lineage>
</organism>
<evidence type="ECO:0000256" key="1">
    <source>
        <dbReference type="SAM" id="MobiDB-lite"/>
    </source>
</evidence>
<protein>
    <submittedName>
        <fullName evidence="3">Uncharacterized protein</fullName>
    </submittedName>
</protein>
<sequence length="422" mass="48520">MTSKLDRKRAAATVPQADRQAPSHYRDDPDAVSLHTTRSDYDYDDVPELPSYVESAAADATVTTSNAALAIPPDWYRSIAQPTINRGNRNASSSQAVSIGCETSVRMEERLMDATALHEYITHYIRKLPPRPMVRIQGWHWQNRQRTNKKKEKERVFDFDIVLSLQPFLQPGSNSDWWSSYTVDNSDKAHRGSFRQTRAKGYKHDIEVGEDPKPDLEAWCREFCESSSWLKVFRISRNVAGLEIEQIKTQLETLVKSTHYRGHIDITFPIVDKNVDIYSPHWMNQARITWVRWLFYLTFLWLITWPILFFMTKRWSVYNVQWRWSQQEGAVKRYATISEGDWLKRHANLIQSLVMDKYHGDATELPTDVSVDTERRRSEIRVPQVRVGGGGIGAAVSLLQGGVSVWNQANGRGDAGWGADEC</sequence>
<proteinExistence type="predicted"/>
<reference evidence="3" key="1">
    <citation type="submission" date="2022-06" db="EMBL/GenBank/DDBJ databases">
        <title>Complete genome sequences of two strains of the flax pathogen Septoria linicola.</title>
        <authorList>
            <person name="Lapalu N."/>
            <person name="Simon A."/>
            <person name="Demenou B."/>
            <person name="Paumier D."/>
            <person name="Guillot M.-P."/>
            <person name="Gout L."/>
            <person name="Valade R."/>
        </authorList>
    </citation>
    <scope>NUCLEOTIDE SEQUENCE</scope>
    <source>
        <strain evidence="3">SE15195</strain>
    </source>
</reference>
<evidence type="ECO:0000256" key="2">
    <source>
        <dbReference type="SAM" id="Phobius"/>
    </source>
</evidence>
<dbReference type="OrthoDB" id="203796at2759"/>
<dbReference type="Proteomes" id="UP001056384">
    <property type="component" value="Chromosome 3"/>
</dbReference>
<dbReference type="PANTHER" id="PTHR37848">
    <property type="entry name" value="EXPRESSED PROTEIN"/>
    <property type="match status" value="1"/>
</dbReference>
<accession>A0A9Q9EJ00</accession>
<keyword evidence="2" id="KW-0812">Transmembrane</keyword>
<dbReference type="EMBL" id="CP099420">
    <property type="protein sequence ID" value="USW50853.1"/>
    <property type="molecule type" value="Genomic_DNA"/>
</dbReference>
<name>A0A9Q9EJ00_9PEZI</name>
<evidence type="ECO:0000313" key="4">
    <source>
        <dbReference type="Proteomes" id="UP001056384"/>
    </source>
</evidence>
<keyword evidence="2" id="KW-0472">Membrane</keyword>
<dbReference type="AlphaFoldDB" id="A0A9Q9EJ00"/>
<keyword evidence="2" id="KW-1133">Transmembrane helix</keyword>
<feature type="region of interest" description="Disordered" evidence="1">
    <location>
        <begin position="1"/>
        <end position="42"/>
    </location>
</feature>
<evidence type="ECO:0000313" key="3">
    <source>
        <dbReference type="EMBL" id="USW50853.1"/>
    </source>
</evidence>
<dbReference type="PANTHER" id="PTHR37848:SF1">
    <property type="entry name" value="SUN DOMAIN-CONTAINING PROTEIN"/>
    <property type="match status" value="1"/>
</dbReference>
<gene>
    <name evidence="3" type="ORF">Slin15195_G041720</name>
</gene>
<feature type="transmembrane region" description="Helical" evidence="2">
    <location>
        <begin position="293"/>
        <end position="311"/>
    </location>
</feature>